<dbReference type="InterPro" id="IPR042183">
    <property type="entry name" value="MmgE/PrpD_sf_1"/>
</dbReference>
<reference evidence="5" key="1">
    <citation type="submission" date="2011-05" db="EMBL/GenBank/DDBJ databases">
        <title>Complete sequence of Desulfotomaculum kuznetsovii DSM 6115.</title>
        <authorList>
            <person name="Lucas S."/>
            <person name="Han J."/>
            <person name="Lapidus A."/>
            <person name="Cheng J.-F."/>
            <person name="Goodwin L."/>
            <person name="Pitluck S."/>
            <person name="Peters L."/>
            <person name="Mikhailova N."/>
            <person name="Lu M."/>
            <person name="Saunders E."/>
            <person name="Han C."/>
            <person name="Tapia R."/>
            <person name="Land M."/>
            <person name="Hauser L."/>
            <person name="Kyrpides N."/>
            <person name="Ivanova N."/>
            <person name="Pagani I."/>
            <person name="Nazina T."/>
            <person name="Ivanova A."/>
            <person name="Parshina S."/>
            <person name="Kuever J."/>
            <person name="Muyzer G."/>
            <person name="Plugge C."/>
            <person name="Stams A."/>
            <person name="Woyke T."/>
        </authorList>
    </citation>
    <scope>NUCLEOTIDE SEQUENCE [LARGE SCALE GENOMIC DNA]</scope>
    <source>
        <strain evidence="5">DSM 6115 / VKM B-1805 / 17</strain>
    </source>
</reference>
<dbReference type="AlphaFoldDB" id="A0AAU8PQB2"/>
<dbReference type="KEGG" id="dku:Desku_3108"/>
<dbReference type="InterPro" id="IPR045336">
    <property type="entry name" value="MmgE_PrpD_N"/>
</dbReference>
<dbReference type="Gene3D" id="3.30.1330.120">
    <property type="entry name" value="2-methylcitrate dehydratase PrpD"/>
    <property type="match status" value="1"/>
</dbReference>
<evidence type="ECO:0000259" key="3">
    <source>
        <dbReference type="Pfam" id="PF19305"/>
    </source>
</evidence>
<dbReference type="SUPFAM" id="SSF103378">
    <property type="entry name" value="2-methylcitrate dehydratase PrpD"/>
    <property type="match status" value="1"/>
</dbReference>
<dbReference type="InterPro" id="IPR045337">
    <property type="entry name" value="MmgE_PrpD_C"/>
</dbReference>
<accession>A0AAU8PQB2</accession>
<gene>
    <name evidence="4" type="ordered locus">Desku_3108</name>
</gene>
<name>A0AAU8PQB2_DESK7</name>
<dbReference type="GO" id="GO:0016829">
    <property type="term" value="F:lyase activity"/>
    <property type="evidence" value="ECO:0007669"/>
    <property type="project" value="InterPro"/>
</dbReference>
<organism evidence="4 5">
    <name type="scientific">Desulfofundulus kuznetsovii (strain DSM 6115 / VKM B-1805 / 17)</name>
    <name type="common">Desulfotomaculum kuznetsovii</name>
    <dbReference type="NCBI Taxonomy" id="760568"/>
    <lineage>
        <taxon>Bacteria</taxon>
        <taxon>Bacillati</taxon>
        <taxon>Bacillota</taxon>
        <taxon>Clostridia</taxon>
        <taxon>Eubacteriales</taxon>
        <taxon>Peptococcaceae</taxon>
        <taxon>Desulfofundulus</taxon>
    </lineage>
</organism>
<evidence type="ECO:0000313" key="5">
    <source>
        <dbReference type="Proteomes" id="UP000009229"/>
    </source>
</evidence>
<dbReference type="EMBL" id="CP002770">
    <property type="protein sequence ID" value="AEG16602.1"/>
    <property type="molecule type" value="Genomic_DNA"/>
</dbReference>
<protein>
    <submittedName>
        <fullName evidence="4">MmgE/PrpD family protein</fullName>
    </submittedName>
</protein>
<proteinExistence type="inferred from homology"/>
<dbReference type="Gene3D" id="1.10.4100.10">
    <property type="entry name" value="2-methylcitrate dehydratase PrpD"/>
    <property type="match status" value="1"/>
</dbReference>
<dbReference type="PANTHER" id="PTHR16943">
    <property type="entry name" value="2-METHYLCITRATE DEHYDRATASE-RELATED"/>
    <property type="match status" value="1"/>
</dbReference>
<dbReference type="Pfam" id="PF19305">
    <property type="entry name" value="MmgE_PrpD_C"/>
    <property type="match status" value="1"/>
</dbReference>
<evidence type="ECO:0000259" key="2">
    <source>
        <dbReference type="Pfam" id="PF03972"/>
    </source>
</evidence>
<feature type="domain" description="MmgE/PrpD C-terminal" evidence="3">
    <location>
        <begin position="263"/>
        <end position="425"/>
    </location>
</feature>
<dbReference type="InterPro" id="IPR036148">
    <property type="entry name" value="MmgE/PrpD_sf"/>
</dbReference>
<evidence type="ECO:0000256" key="1">
    <source>
        <dbReference type="ARBA" id="ARBA00006174"/>
    </source>
</evidence>
<dbReference type="InterPro" id="IPR042188">
    <property type="entry name" value="MmgE/PrpD_sf_2"/>
</dbReference>
<keyword evidence="5" id="KW-1185">Reference proteome</keyword>
<evidence type="ECO:0000313" key="4">
    <source>
        <dbReference type="EMBL" id="AEG16602.1"/>
    </source>
</evidence>
<dbReference type="Pfam" id="PF03972">
    <property type="entry name" value="MmgE_PrpD_N"/>
    <property type="match status" value="1"/>
</dbReference>
<dbReference type="InterPro" id="IPR005656">
    <property type="entry name" value="MmgE_PrpD"/>
</dbReference>
<feature type="domain" description="MmgE/PrpD N-terminal" evidence="2">
    <location>
        <begin position="4"/>
        <end position="239"/>
    </location>
</feature>
<dbReference type="PANTHER" id="PTHR16943:SF8">
    <property type="entry name" value="2-METHYLCITRATE DEHYDRATASE"/>
    <property type="match status" value="1"/>
</dbReference>
<sequence>MITEQVARFVSNTGYQDLPDQVVDKVKMCILDWLGCLLAAVDEPVAVITRKLVQGWGGNEQARVAGLPVKVPVPNAALVHGVMAHTIEFDDIYKDALYHPGAPVISAAFAVADYLGAPGTELVRAVALGYEVSNRLGAAVNPSHYRFWHTTGTVGTFGAAVAAAVLLNLSSTQIEECLGLAGTQAAGLWQAGGTMGKPFHAGKAAMNGVLAALLVKEGFRGPHQIIEGEKGFAAAMADTLNPSLIFAELGKNYTIMDVTHKYYPSCGHTHAAIDAALGIVDTYRVRPEEIRQIKVDTYRAALEVAGNPSPITPYEAKFSVPYCVAAAVMYGGLTLADFTESKLLDPEIRRLMRNTLMSVDEKIQAAFPGKRGARVVIDTARGTFSHAVSCRRGDPENPLTWSEIKNKFKALAGPYLKPENTATVIGLVLEIDRFPDVSRVAEQIFGLER</sequence>
<comment type="similarity">
    <text evidence="1">Belongs to the PrpD family.</text>
</comment>
<dbReference type="RefSeq" id="WP_013824112.1">
    <property type="nucleotide sequence ID" value="NC_015573.1"/>
</dbReference>
<dbReference type="Proteomes" id="UP000009229">
    <property type="component" value="Chromosome"/>
</dbReference>